<keyword evidence="4" id="KW-1185">Reference proteome</keyword>
<accession>A0A061D637</accession>
<evidence type="ECO:0000256" key="2">
    <source>
        <dbReference type="SAM" id="Phobius"/>
    </source>
</evidence>
<feature type="compositionally biased region" description="Pro residues" evidence="1">
    <location>
        <begin position="485"/>
        <end position="494"/>
    </location>
</feature>
<feature type="compositionally biased region" description="Low complexity" evidence="1">
    <location>
        <begin position="495"/>
        <end position="517"/>
    </location>
</feature>
<organism evidence="3 4">
    <name type="scientific">Babesia bigemina</name>
    <dbReference type="NCBI Taxonomy" id="5866"/>
    <lineage>
        <taxon>Eukaryota</taxon>
        <taxon>Sar</taxon>
        <taxon>Alveolata</taxon>
        <taxon>Apicomplexa</taxon>
        <taxon>Aconoidasida</taxon>
        <taxon>Piroplasmida</taxon>
        <taxon>Babesiidae</taxon>
        <taxon>Babesia</taxon>
    </lineage>
</organism>
<feature type="compositionally biased region" description="Polar residues" evidence="1">
    <location>
        <begin position="432"/>
        <end position="452"/>
    </location>
</feature>
<keyword evidence="2" id="KW-0812">Transmembrane</keyword>
<dbReference type="EMBL" id="LK391709">
    <property type="protein sequence ID" value="CDR96166.1"/>
    <property type="molecule type" value="Genomic_DNA"/>
</dbReference>
<dbReference type="Proteomes" id="UP000033188">
    <property type="component" value="Chromosome 3"/>
</dbReference>
<dbReference type="KEGG" id="bbig:BBBOND_0300710"/>
<dbReference type="RefSeq" id="XP_012768352.1">
    <property type="nucleotide sequence ID" value="XM_012912898.1"/>
</dbReference>
<dbReference type="VEuPathDB" id="PiroplasmaDB:BBBOND_0300710"/>
<feature type="compositionally biased region" description="Acidic residues" evidence="1">
    <location>
        <begin position="409"/>
        <end position="431"/>
    </location>
</feature>
<evidence type="ECO:0008006" key="5">
    <source>
        <dbReference type="Google" id="ProtNLM"/>
    </source>
</evidence>
<protein>
    <recommendedName>
        <fullName evidence="5">Ribosome binding protein</fullName>
    </recommendedName>
</protein>
<dbReference type="AlphaFoldDB" id="A0A061D637"/>
<evidence type="ECO:0000256" key="1">
    <source>
        <dbReference type="SAM" id="MobiDB-lite"/>
    </source>
</evidence>
<keyword evidence="2" id="KW-1133">Transmembrane helix</keyword>
<feature type="transmembrane region" description="Helical" evidence="2">
    <location>
        <begin position="1093"/>
        <end position="1114"/>
    </location>
</feature>
<evidence type="ECO:0000313" key="4">
    <source>
        <dbReference type="Proteomes" id="UP000033188"/>
    </source>
</evidence>
<proteinExistence type="predicted"/>
<dbReference type="GeneID" id="24564707"/>
<gene>
    <name evidence="3" type="ORF">BBBOND_0300710</name>
</gene>
<sequence>MATANKVPLKTLKDCFQFLEWLKSNGDMQTQVASELETRLRDKYNGVNGKQIENSLSQFLQLVSKFYKKLVTDEVLQKAQSTTNKKYNRSVTLVVFKALLECIPKVLSACYFLQYHVDGNFKTLGGGEWAGDMVGRIAQSGSGLGKIYSYLLIKSSNSYRVIPGGFVQGELNEGDQNGGNQNGGDQNGYKHGNVMADDLGKILEQRKDNLFLDVFVTSVSSTAGTQASNTANVLALLKHFCEIVQNDLDDKLKKYLGSHNVCVNWDKLTPHCADLKTQLDKLFANDRFSQTGQLPTLYKLNKEEFVKKMARWLKDNLDKVRGKLHNINKYSHMLDSINTDKVGDYLNKHFFPYGFTFDAKDFGKDNLCQVLKDDWKGVIEMLDGHDTGLAKLVDILKDMKCTQNQDQTADLEDDDEEEDYEEVVLEDEDESVISSNQNDGQSGQNPESSQEVIGSETPPEDGKGQGPTGSPGDAGKSLQVGGPPAQQPVPPPAAPTSSTITPRPGSSSSGGLAPGSGQQTPMVELGVSIPSWQNSENAHKLSDYALSDDDFERLLYPNGVNLGKGPLIDPKTFGKAHPQSGIVSYNEKPEETSEKLSKSLGLHNTYEPLKPLDFTFTPYYEIAGDPYSPQCRNPWYIHNLSTDPASATLSHIPDSDHLPPPKTVREMLYWLVGLNQHGYIRWVTECIKSLIEEYNTDAPQSPYAIDIAGDLTKLDASMVTRTLTEASLYAANVLYTVKYRDYYTVYNDFKFESEYSKFRYSSDPISLLCQLRDYAYAGHYQLQFLKTQCARDKLSGGWMGCHFGQDVAADSPLQAFLTDAYDSMFKTHLFDPCNICLKSRVKMGFKHKDLPKPSQTGNTLFTVLSPSCGDDDPLLTLSSYLNCLTRRTPRTTGELVSFFHNFGVELHDDYQKALSSLGSSLSTPHPNCPEWDCLRGTDLQAVRGIRGTDAFNTIHDNAHPNSLSTLFGCDITNVQCTKLLSPITYRAYSLYSPTFAHTYLIWAVYLPDRLWESLKKLRYDLEGHGNTKCASLHSCPYAMPLLYLHGFTPPEGTPQTSLTCSELITKLGEVVNGGPMAKLMTCMDQFLYRVRKPFIYTLIALWSAAALLLSYTILYRLDVLYLCSHAIRSKASHLIDVKALLTNSRKMLSLYDADYFDDDPNDLVDQLE</sequence>
<dbReference type="STRING" id="5866.A0A061D637"/>
<keyword evidence="2" id="KW-0472">Membrane</keyword>
<evidence type="ECO:0000313" key="3">
    <source>
        <dbReference type="EMBL" id="CDR96166.1"/>
    </source>
</evidence>
<reference evidence="4" key="1">
    <citation type="journal article" date="2014" name="Nucleic Acids Res.">
        <title>The evolutionary dynamics of variant antigen genes in Babesia reveal a history of genomic innovation underlying host-parasite interaction.</title>
        <authorList>
            <person name="Jackson A.P."/>
            <person name="Otto T.D."/>
            <person name="Darby A."/>
            <person name="Ramaprasad A."/>
            <person name="Xia D."/>
            <person name="Echaide I.E."/>
            <person name="Farber M."/>
            <person name="Gahlot S."/>
            <person name="Gamble J."/>
            <person name="Gupta D."/>
            <person name="Gupta Y."/>
            <person name="Jackson L."/>
            <person name="Malandrin L."/>
            <person name="Malas T.B."/>
            <person name="Moussa E."/>
            <person name="Nair M."/>
            <person name="Reid A.J."/>
            <person name="Sanders M."/>
            <person name="Sharma J."/>
            <person name="Tracey A."/>
            <person name="Quail M.A."/>
            <person name="Weir W."/>
            <person name="Wastling J.M."/>
            <person name="Hall N."/>
            <person name="Willadsen P."/>
            <person name="Lingelbach K."/>
            <person name="Shiels B."/>
            <person name="Tait A."/>
            <person name="Berriman M."/>
            <person name="Allred D.R."/>
            <person name="Pain A."/>
        </authorList>
    </citation>
    <scope>NUCLEOTIDE SEQUENCE [LARGE SCALE GENOMIC DNA]</scope>
    <source>
        <strain evidence="4">Bond</strain>
    </source>
</reference>
<name>A0A061D637_BABBI</name>
<feature type="region of interest" description="Disordered" evidence="1">
    <location>
        <begin position="405"/>
        <end position="522"/>
    </location>
</feature>